<feature type="chain" id="PRO_5043907694" evidence="14">
    <location>
        <begin position="20"/>
        <end position="877"/>
    </location>
</feature>
<dbReference type="AlphaFoldDB" id="A0AAU7EJC9"/>
<evidence type="ECO:0000256" key="13">
    <source>
        <dbReference type="RuleBase" id="RU003357"/>
    </source>
</evidence>
<dbReference type="SUPFAM" id="SSF49464">
    <property type="entry name" value="Carboxypeptidase regulatory domain-like"/>
    <property type="match status" value="1"/>
</dbReference>
<comment type="similarity">
    <text evidence="12 13">Belongs to the TonB-dependent receptor family.</text>
</comment>
<dbReference type="Gene3D" id="2.170.130.10">
    <property type="entry name" value="TonB-dependent receptor, plug domain"/>
    <property type="match status" value="1"/>
</dbReference>
<dbReference type="InterPro" id="IPR000531">
    <property type="entry name" value="Beta-barrel_TonB"/>
</dbReference>
<dbReference type="Pfam" id="PF07715">
    <property type="entry name" value="Plug"/>
    <property type="match status" value="1"/>
</dbReference>
<dbReference type="Pfam" id="PF13715">
    <property type="entry name" value="CarbopepD_reg_2"/>
    <property type="match status" value="1"/>
</dbReference>
<evidence type="ECO:0000256" key="2">
    <source>
        <dbReference type="ARBA" id="ARBA00022448"/>
    </source>
</evidence>
<dbReference type="Gene3D" id="2.40.170.20">
    <property type="entry name" value="TonB-dependent receptor, beta-barrel domain"/>
    <property type="match status" value="1"/>
</dbReference>
<feature type="signal peptide" evidence="14">
    <location>
        <begin position="1"/>
        <end position="19"/>
    </location>
</feature>
<dbReference type="PANTHER" id="PTHR32552:SF89">
    <property type="entry name" value="CATECHOLATE SIDEROPHORE RECEPTOR FIU"/>
    <property type="match status" value="1"/>
</dbReference>
<comment type="subcellular location">
    <subcellularLocation>
        <location evidence="1 12">Cell outer membrane</location>
        <topology evidence="1 12">Multi-pass membrane protein</topology>
    </subcellularLocation>
</comment>
<accession>A0AAU7EJC9</accession>
<keyword evidence="9 13" id="KW-0798">TonB box</keyword>
<dbReference type="SUPFAM" id="SSF56935">
    <property type="entry name" value="Porins"/>
    <property type="match status" value="1"/>
</dbReference>
<evidence type="ECO:0000256" key="11">
    <source>
        <dbReference type="ARBA" id="ARBA00023237"/>
    </source>
</evidence>
<keyword evidence="5 12" id="KW-0812">Transmembrane</keyword>
<dbReference type="InterPro" id="IPR039426">
    <property type="entry name" value="TonB-dep_rcpt-like"/>
</dbReference>
<dbReference type="InterPro" id="IPR012910">
    <property type="entry name" value="Plug_dom"/>
</dbReference>
<keyword evidence="11 12" id="KW-0998">Cell outer membrane</keyword>
<proteinExistence type="inferred from homology"/>
<keyword evidence="8" id="KW-0406">Ion transport</keyword>
<keyword evidence="3 12" id="KW-1134">Transmembrane beta strand</keyword>
<evidence type="ECO:0000313" key="17">
    <source>
        <dbReference type="EMBL" id="XBL15455.1"/>
    </source>
</evidence>
<feature type="domain" description="TonB-dependent receptor-like beta-barrel" evidence="15">
    <location>
        <begin position="347"/>
        <end position="836"/>
    </location>
</feature>
<evidence type="ECO:0000313" key="18">
    <source>
        <dbReference type="Proteomes" id="UP001224325"/>
    </source>
</evidence>
<dbReference type="Gene3D" id="2.60.40.1120">
    <property type="entry name" value="Carboxypeptidase-like, regulatory domain"/>
    <property type="match status" value="1"/>
</dbReference>
<evidence type="ECO:0000256" key="5">
    <source>
        <dbReference type="ARBA" id="ARBA00022692"/>
    </source>
</evidence>
<keyword evidence="7" id="KW-0408">Iron</keyword>
<dbReference type="Proteomes" id="UP001224325">
    <property type="component" value="Chromosome"/>
</dbReference>
<dbReference type="GO" id="GO:0015344">
    <property type="term" value="F:siderophore uptake transmembrane transporter activity"/>
    <property type="evidence" value="ECO:0007669"/>
    <property type="project" value="TreeGrafter"/>
</dbReference>
<evidence type="ECO:0000259" key="15">
    <source>
        <dbReference type="Pfam" id="PF00593"/>
    </source>
</evidence>
<gene>
    <name evidence="17" type="ORF">QLS71_005415</name>
</gene>
<keyword evidence="18" id="KW-1185">Reference proteome</keyword>
<dbReference type="RefSeq" id="WP_308991456.1">
    <property type="nucleotide sequence ID" value="NZ_CP155618.1"/>
</dbReference>
<evidence type="ECO:0000259" key="16">
    <source>
        <dbReference type="Pfam" id="PF07715"/>
    </source>
</evidence>
<dbReference type="PANTHER" id="PTHR32552">
    <property type="entry name" value="FERRICHROME IRON RECEPTOR-RELATED"/>
    <property type="match status" value="1"/>
</dbReference>
<keyword evidence="17" id="KW-0675">Receptor</keyword>
<protein>
    <submittedName>
        <fullName evidence="17">TonB-dependent receptor</fullName>
    </submittedName>
</protein>
<evidence type="ECO:0000256" key="12">
    <source>
        <dbReference type="PROSITE-ProRule" id="PRU01360"/>
    </source>
</evidence>
<dbReference type="InterPro" id="IPR037066">
    <property type="entry name" value="Plug_dom_sf"/>
</dbReference>
<dbReference type="InterPro" id="IPR036942">
    <property type="entry name" value="Beta-barrel_TonB_sf"/>
</dbReference>
<sequence length="877" mass="95534">MKKIIFTLLCLFSISAMLAQTEITGTVKDNSGVPVLGANVLIIGSTSGATTDFDGNFNFTSDLTGDQKIQVSYLGYSTFQKTILLTGAKITVQVVLQEGGNTLDEVVLTATSSTRSQKETPLSITSFGAKELSRTNTSSQADILMSVPGITAEGGGGEVASNIFVRGMPSGGQYQFNPLQIDGMPVLSTFGLNSSAHDVYFRNDLGIKSLEFVRGGSSILYGVGSVAGIINYTSVTGSAQQKNIIRTEVASNSRYKGEFLTSGPLGGENSNTFYALSGFYRYDDGPVKSGLPTEGFQLRGNIKQVTKNGSITFSGQFIDDNVQFFLPYPLKGGTRDRPNGNDGEKIYTLQTSAASDISYKTPNGVYSSPIEDGVVTKGGYFLTNFKHNFTDDLKLDAKLRYSKYKHQFNLFLDGSGVIDERTKTLENPNGTPAAVVETQSEYLAARGLALGTFTSLNGQALPADALLFENRILDRNRPLQELVADIKMTKTSNQHTFTLGTFMSRSEAGDFNVTTNYLSEYNNNPGLVEVSGYSINGVTNRGTGYGNKNISSNKIALFLTDEIKLDRWNLDFGVRYEKASGDIESEGSQSYLVDDTGIANLDNVRWGNGKWTRGHVSADDFAVAVAALYKMSDALSLYGNFSRGYFFPELRSVKFDGLGNPNEYDTEKINQFEAGVKYGQGSFSGTAALYGVALKDRRNVTFINAPGGGFVEEVDIQDTKTVGLETTWKYKFIENFAFQGSFTYQAHEIAKSESNPAFEGNELGRQPKVLGTFGLDYDNSAFDANIVYNYTGKKFTNDSNSIELDALSIVNMNCGYTFPVGENGEKVRLGAQVYNLFNSEGITEGSPRLNNSQTEEEYFVGRPILPTRVFLNATFNF</sequence>
<feature type="domain" description="TonB-dependent receptor plug" evidence="16">
    <location>
        <begin position="117"/>
        <end position="229"/>
    </location>
</feature>
<dbReference type="GO" id="GO:0009279">
    <property type="term" value="C:cell outer membrane"/>
    <property type="evidence" value="ECO:0007669"/>
    <property type="project" value="UniProtKB-SubCell"/>
</dbReference>
<dbReference type="KEGG" id="mlil:QLS71_005415"/>
<dbReference type="InterPro" id="IPR008969">
    <property type="entry name" value="CarboxyPept-like_regulatory"/>
</dbReference>
<organism evidence="17 18">
    <name type="scientific">Mariniflexile litorale</name>
    <dbReference type="NCBI Taxonomy" id="3045158"/>
    <lineage>
        <taxon>Bacteria</taxon>
        <taxon>Pseudomonadati</taxon>
        <taxon>Bacteroidota</taxon>
        <taxon>Flavobacteriia</taxon>
        <taxon>Flavobacteriales</taxon>
        <taxon>Flavobacteriaceae</taxon>
        <taxon>Mariniflexile</taxon>
    </lineage>
</organism>
<evidence type="ECO:0000256" key="6">
    <source>
        <dbReference type="ARBA" id="ARBA00022729"/>
    </source>
</evidence>
<keyword evidence="10 12" id="KW-0472">Membrane</keyword>
<evidence type="ECO:0000256" key="3">
    <source>
        <dbReference type="ARBA" id="ARBA00022452"/>
    </source>
</evidence>
<keyword evidence="4" id="KW-0410">Iron transport</keyword>
<name>A0AAU7EJC9_9FLAO</name>
<evidence type="ECO:0000256" key="9">
    <source>
        <dbReference type="ARBA" id="ARBA00023077"/>
    </source>
</evidence>
<dbReference type="EMBL" id="CP155618">
    <property type="protein sequence ID" value="XBL15455.1"/>
    <property type="molecule type" value="Genomic_DNA"/>
</dbReference>
<evidence type="ECO:0000256" key="14">
    <source>
        <dbReference type="SAM" id="SignalP"/>
    </source>
</evidence>
<evidence type="ECO:0000256" key="1">
    <source>
        <dbReference type="ARBA" id="ARBA00004571"/>
    </source>
</evidence>
<dbReference type="Pfam" id="PF00593">
    <property type="entry name" value="TonB_dep_Rec_b-barrel"/>
    <property type="match status" value="1"/>
</dbReference>
<evidence type="ECO:0000256" key="8">
    <source>
        <dbReference type="ARBA" id="ARBA00023065"/>
    </source>
</evidence>
<dbReference type="PROSITE" id="PS52016">
    <property type="entry name" value="TONB_DEPENDENT_REC_3"/>
    <property type="match status" value="1"/>
</dbReference>
<keyword evidence="2 12" id="KW-0813">Transport</keyword>
<evidence type="ECO:0000256" key="7">
    <source>
        <dbReference type="ARBA" id="ARBA00023004"/>
    </source>
</evidence>
<evidence type="ECO:0000256" key="4">
    <source>
        <dbReference type="ARBA" id="ARBA00022496"/>
    </source>
</evidence>
<evidence type="ECO:0000256" key="10">
    <source>
        <dbReference type="ARBA" id="ARBA00023136"/>
    </source>
</evidence>
<reference evidence="17" key="1">
    <citation type="submission" date="2024-04" db="EMBL/GenBank/DDBJ databases">
        <title>Mariniflexile litorale, isolated from the shallow sediments of the Sea of Japan.</title>
        <authorList>
            <person name="Romanenko L."/>
            <person name="Isaeva M."/>
        </authorList>
    </citation>
    <scope>NUCLEOTIDE SEQUENCE [LARGE SCALE GENOMIC DNA]</scope>
    <source>
        <strain evidence="17">KMM 9835</strain>
    </source>
</reference>
<keyword evidence="6 14" id="KW-0732">Signal</keyword>